<feature type="binding site" evidence="16">
    <location>
        <position position="498"/>
    </location>
    <ligand>
        <name>L-glutamate</name>
        <dbReference type="ChEBI" id="CHEBI:29985"/>
    </ligand>
</feature>
<keyword evidence="4" id="KW-1003">Cell membrane</keyword>
<keyword evidence="13" id="KW-1071">Ligand-gated ion channel</keyword>
<dbReference type="PRINTS" id="PR00177">
    <property type="entry name" value="NMDARECEPTOR"/>
</dbReference>
<dbReference type="InterPro" id="IPR019594">
    <property type="entry name" value="Glu/Gly-bd"/>
</dbReference>
<dbReference type="SMART" id="SM00918">
    <property type="entry name" value="Lig_chan-Glu_bd"/>
    <property type="match status" value="1"/>
</dbReference>
<evidence type="ECO:0000259" key="22">
    <source>
        <dbReference type="SMART" id="SM00918"/>
    </source>
</evidence>
<evidence type="ECO:0000256" key="4">
    <source>
        <dbReference type="ARBA" id="ARBA00022475"/>
    </source>
</evidence>
<sequence length="863" mass="98040">MKLLFILICVFLLCNCEELRIGGLFEESNDNARLAFQLAADIINENNSNPYKLHSLWGYVHHFNTLATSHTLCSMLEEGLVGIIGPTSPFLSPYVKSLCDIKDIPLIQVQWDFKQKGNDDLINLYPDTSELSRSFVDLIQNWKWNSFTIIYENNDSLYKVKYLLEIYDQIQNTITLRQLQSGGDHRKLFVELKRSGDKHYVIDCSMNILEEVLQQAQQVGIMTDEYSFFILNLDMSTVDLTPYQYGGVTVTGIRLINPEDSRVIEFSHRLQQLRLNNGLKQEAFNHLAAWKLQTESALIIDAVYLLYETLMELRISGVDSVPLFCNSTDSWGKGLSVINFIKAKTLAGLTGDIKFDIETGVRKDFTLDIIELTPGGLIKIGTWNSALGVNSAHIQRKEIYGFADTNPMRNKLFTVLTTLTEPYGMLKNVSATLTGNDRYEGFGIDVIHELSKKLEFRYQIILQEDGMYGTLNARTKTWNGMLGEIRAGRADFAITDLTITSERESAVDFTMPFMNLGISILYRKPEPAPPSLFTFAYPFSGEVWILMAASYVLVSISFFVMGRLCPSEWTNPYPCIEEPTFLVNQFSFRNALWFTVGSLMQQGTELAPLAISTRMASGVWYFFILIMVSSYTANLAAFLTVEELVTPFENVEELVAQKGIKYGAKAIGATRNFFKDSNYSVYPQIEKYLYNHPEDMMTTNDDGVRKAELENYAFFMESTSIEYSIERHCNLTQVGGALDEKGYGIAMQKDSEYRHLLSTAILELQESGKLAQLKTKWWKEKRGGGRCEKRQPVATPLDLKNLGGVFFVLGVGAFLGIVCTFIELSVHTFKVTKLSNNTFKRSMVDDFKFFFQFRRMTKPVKES</sequence>
<feature type="binding site" evidence="16">
    <location>
        <position position="503"/>
    </location>
    <ligand>
        <name>L-glutamate</name>
        <dbReference type="ChEBI" id="CHEBI:29985"/>
    </ligand>
</feature>
<evidence type="ECO:0000256" key="18">
    <source>
        <dbReference type="PIRSR" id="PIRSR601508-3"/>
    </source>
</evidence>
<evidence type="ECO:0000256" key="15">
    <source>
        <dbReference type="ARBA" id="ARBA00034100"/>
    </source>
</evidence>
<comment type="subcellular location">
    <subcellularLocation>
        <location evidence="1">Cell membrane</location>
        <topology evidence="1">Multi-pass membrane protein</topology>
    </subcellularLocation>
    <subcellularLocation>
        <location evidence="15">Postsynaptic cell membrane</location>
    </subcellularLocation>
</comment>
<evidence type="ECO:0000256" key="11">
    <source>
        <dbReference type="ARBA" id="ARBA00023180"/>
    </source>
</evidence>
<feature type="chain" id="PRO_5042872469" description="Glutamate receptor ionotropic, kainate 2" evidence="20">
    <location>
        <begin position="17"/>
        <end position="863"/>
    </location>
</feature>
<dbReference type="GO" id="GO:0038023">
    <property type="term" value="F:signaling receptor activity"/>
    <property type="evidence" value="ECO:0007669"/>
    <property type="project" value="InterPro"/>
</dbReference>
<evidence type="ECO:0000256" key="9">
    <source>
        <dbReference type="ARBA" id="ARBA00023136"/>
    </source>
</evidence>
<evidence type="ECO:0000256" key="14">
    <source>
        <dbReference type="ARBA" id="ARBA00023303"/>
    </source>
</evidence>
<feature type="binding site" evidence="16">
    <location>
        <position position="717"/>
    </location>
    <ligand>
        <name>L-glutamate</name>
        <dbReference type="ChEBI" id="CHEBI:29985"/>
    </ligand>
</feature>
<evidence type="ECO:0000256" key="19">
    <source>
        <dbReference type="SAM" id="Phobius"/>
    </source>
</evidence>
<dbReference type="GO" id="GO:0045211">
    <property type="term" value="C:postsynaptic membrane"/>
    <property type="evidence" value="ECO:0007669"/>
    <property type="project" value="UniProtKB-SubCell"/>
</dbReference>
<evidence type="ECO:0000256" key="3">
    <source>
        <dbReference type="ARBA" id="ARBA00022448"/>
    </source>
</evidence>
<dbReference type="Proteomes" id="UP001329430">
    <property type="component" value="Chromosome 1"/>
</dbReference>
<dbReference type="Gene3D" id="3.40.50.2300">
    <property type="match status" value="2"/>
</dbReference>
<protein>
    <recommendedName>
        <fullName evidence="25">Glutamate receptor ionotropic, kainate 2</fullName>
    </recommendedName>
</protein>
<proteinExistence type="inferred from homology"/>
<keyword evidence="5 19" id="KW-0812">Transmembrane</keyword>
<dbReference type="CDD" id="cd13714">
    <property type="entry name" value="PBP2_iGluR_Kainate"/>
    <property type="match status" value="1"/>
</dbReference>
<reference evidence="23 24" key="1">
    <citation type="journal article" date="2024" name="Insects">
        <title>An Improved Chromosome-Level Genome Assembly of the Firefly Pyrocoelia pectoralis.</title>
        <authorList>
            <person name="Fu X."/>
            <person name="Meyer-Rochow V.B."/>
            <person name="Ballantyne L."/>
            <person name="Zhu X."/>
        </authorList>
    </citation>
    <scope>NUCLEOTIDE SEQUENCE [LARGE SCALE GENOMIC DNA]</scope>
    <source>
        <strain evidence="23">XCY_ONT2</strain>
    </source>
</reference>
<evidence type="ECO:0000256" key="16">
    <source>
        <dbReference type="PIRSR" id="PIRSR601508-1"/>
    </source>
</evidence>
<evidence type="ECO:0000256" key="12">
    <source>
        <dbReference type="ARBA" id="ARBA00023257"/>
    </source>
</evidence>
<dbReference type="AlphaFoldDB" id="A0AAN7ZXB5"/>
<evidence type="ECO:0000256" key="8">
    <source>
        <dbReference type="ARBA" id="ARBA00023065"/>
    </source>
</evidence>
<keyword evidence="12" id="KW-0628">Postsynaptic cell membrane</keyword>
<dbReference type="SUPFAM" id="SSF53822">
    <property type="entry name" value="Periplasmic binding protein-like I"/>
    <property type="match status" value="1"/>
</dbReference>
<keyword evidence="6 19" id="KW-1133">Transmembrane helix</keyword>
<evidence type="ECO:0000256" key="2">
    <source>
        <dbReference type="ARBA" id="ARBA00008685"/>
    </source>
</evidence>
<keyword evidence="24" id="KW-1185">Reference proteome</keyword>
<name>A0AAN7ZXB5_9COLE</name>
<dbReference type="Gene3D" id="1.10.287.70">
    <property type="match status" value="1"/>
</dbReference>
<comment type="similarity">
    <text evidence="2">Belongs to the glutamate-gated ion channel (TC 1.A.10.1) family.</text>
</comment>
<gene>
    <name evidence="23" type="ORF">RI129_001450</name>
</gene>
<keyword evidence="11" id="KW-0325">Glycoprotein</keyword>
<feature type="domain" description="Ionotropic glutamate receptor C-terminal" evidence="21">
    <location>
        <begin position="412"/>
        <end position="780"/>
    </location>
</feature>
<dbReference type="EMBL" id="JAVRBK010000001">
    <property type="protein sequence ID" value="KAK5650421.1"/>
    <property type="molecule type" value="Genomic_DNA"/>
</dbReference>
<keyword evidence="14" id="KW-0407">Ion channel</keyword>
<evidence type="ECO:0000256" key="17">
    <source>
        <dbReference type="PIRSR" id="PIRSR601508-2"/>
    </source>
</evidence>
<dbReference type="FunFam" id="3.40.190.10:FF:000178">
    <property type="entry name" value="Glutamate receptor subunit"/>
    <property type="match status" value="1"/>
</dbReference>
<dbReference type="CDD" id="cd06382">
    <property type="entry name" value="PBP1_iGluR_Kainate"/>
    <property type="match status" value="1"/>
</dbReference>
<keyword evidence="10" id="KW-0675">Receptor</keyword>
<feature type="transmembrane region" description="Helical" evidence="19">
    <location>
        <begin position="619"/>
        <end position="641"/>
    </location>
</feature>
<dbReference type="FunFam" id="1.10.287.70:FF:000105">
    <property type="entry name" value="Eye-enriched kainate receptor, isoform A"/>
    <property type="match status" value="1"/>
</dbReference>
<dbReference type="InterPro" id="IPR015683">
    <property type="entry name" value="Ionotropic_Glu_rcpt"/>
</dbReference>
<dbReference type="Pfam" id="PF00060">
    <property type="entry name" value="Lig_chan"/>
    <property type="match status" value="1"/>
</dbReference>
<evidence type="ECO:0000313" key="23">
    <source>
        <dbReference type="EMBL" id="KAK5650421.1"/>
    </source>
</evidence>
<dbReference type="InterPro" id="IPR001508">
    <property type="entry name" value="Iono_Glu_rcpt_met"/>
</dbReference>
<feature type="binding site" evidence="16">
    <location>
        <position position="670"/>
    </location>
    <ligand>
        <name>L-glutamate</name>
        <dbReference type="ChEBI" id="CHEBI:29985"/>
    </ligand>
</feature>
<dbReference type="SUPFAM" id="SSF53850">
    <property type="entry name" value="Periplasmic binding protein-like II"/>
    <property type="match status" value="1"/>
</dbReference>
<keyword evidence="9 19" id="KW-0472">Membrane</keyword>
<feature type="site" description="Interaction with the cone snail toxin Con-ikot-ikot" evidence="17">
    <location>
        <position position="675"/>
    </location>
</feature>
<dbReference type="SMART" id="SM00079">
    <property type="entry name" value="PBPe"/>
    <property type="match status" value="1"/>
</dbReference>
<accession>A0AAN7ZXB5</accession>
<dbReference type="Pfam" id="PF10613">
    <property type="entry name" value="Lig_chan-Glu_bd"/>
    <property type="match status" value="1"/>
</dbReference>
<comment type="caution">
    <text evidence="23">The sequence shown here is derived from an EMBL/GenBank/DDBJ whole genome shotgun (WGS) entry which is preliminary data.</text>
</comment>
<evidence type="ECO:0000256" key="6">
    <source>
        <dbReference type="ARBA" id="ARBA00022989"/>
    </source>
</evidence>
<dbReference type="InterPro" id="IPR028082">
    <property type="entry name" value="Peripla_BP_I"/>
</dbReference>
<keyword evidence="7" id="KW-0770">Synapse</keyword>
<dbReference type="InterPro" id="IPR001828">
    <property type="entry name" value="ANF_lig-bd_rcpt"/>
</dbReference>
<feature type="domain" description="Ionotropic glutamate receptor L-glutamate and glycine-binding" evidence="22">
    <location>
        <begin position="422"/>
        <end position="487"/>
    </location>
</feature>
<evidence type="ECO:0000256" key="20">
    <source>
        <dbReference type="SAM" id="SignalP"/>
    </source>
</evidence>
<dbReference type="GO" id="GO:0015276">
    <property type="term" value="F:ligand-gated monoatomic ion channel activity"/>
    <property type="evidence" value="ECO:0007669"/>
    <property type="project" value="InterPro"/>
</dbReference>
<evidence type="ECO:0008006" key="25">
    <source>
        <dbReference type="Google" id="ProtNLM"/>
    </source>
</evidence>
<feature type="signal peptide" evidence="20">
    <location>
        <begin position="1"/>
        <end position="16"/>
    </location>
</feature>
<organism evidence="23 24">
    <name type="scientific">Pyrocoelia pectoralis</name>
    <dbReference type="NCBI Taxonomy" id="417401"/>
    <lineage>
        <taxon>Eukaryota</taxon>
        <taxon>Metazoa</taxon>
        <taxon>Ecdysozoa</taxon>
        <taxon>Arthropoda</taxon>
        <taxon>Hexapoda</taxon>
        <taxon>Insecta</taxon>
        <taxon>Pterygota</taxon>
        <taxon>Neoptera</taxon>
        <taxon>Endopterygota</taxon>
        <taxon>Coleoptera</taxon>
        <taxon>Polyphaga</taxon>
        <taxon>Elateriformia</taxon>
        <taxon>Elateroidea</taxon>
        <taxon>Lampyridae</taxon>
        <taxon>Lampyrinae</taxon>
        <taxon>Pyrocoelia</taxon>
    </lineage>
</organism>
<dbReference type="InterPro" id="IPR001320">
    <property type="entry name" value="Iontro_rcpt_C"/>
</dbReference>
<feature type="disulfide bond" evidence="18">
    <location>
        <begin position="729"/>
        <end position="787"/>
    </location>
</feature>
<keyword evidence="8" id="KW-0406">Ion transport</keyword>
<evidence type="ECO:0000256" key="5">
    <source>
        <dbReference type="ARBA" id="ARBA00022692"/>
    </source>
</evidence>
<feature type="transmembrane region" description="Helical" evidence="19">
    <location>
        <begin position="543"/>
        <end position="561"/>
    </location>
</feature>
<evidence type="ECO:0000256" key="10">
    <source>
        <dbReference type="ARBA" id="ARBA00023170"/>
    </source>
</evidence>
<dbReference type="PANTHER" id="PTHR18966">
    <property type="entry name" value="IONOTROPIC GLUTAMATE RECEPTOR"/>
    <property type="match status" value="1"/>
</dbReference>
<dbReference type="Pfam" id="PF01094">
    <property type="entry name" value="ANF_receptor"/>
    <property type="match status" value="1"/>
</dbReference>
<feature type="transmembrane region" description="Helical" evidence="19">
    <location>
        <begin position="805"/>
        <end position="826"/>
    </location>
</feature>
<dbReference type="FunFam" id="3.40.190.10:FF:000061">
    <property type="entry name" value="Glutamate receptor, ionotropic kainate"/>
    <property type="match status" value="1"/>
</dbReference>
<dbReference type="Gene3D" id="3.40.190.10">
    <property type="entry name" value="Periplasmic binding protein-like II"/>
    <property type="match status" value="1"/>
</dbReference>
<keyword evidence="20" id="KW-0732">Signal</keyword>
<evidence type="ECO:0000256" key="7">
    <source>
        <dbReference type="ARBA" id="ARBA00023018"/>
    </source>
</evidence>
<evidence type="ECO:0000313" key="24">
    <source>
        <dbReference type="Proteomes" id="UP001329430"/>
    </source>
</evidence>
<evidence type="ECO:0000259" key="21">
    <source>
        <dbReference type="SMART" id="SM00079"/>
    </source>
</evidence>
<keyword evidence="18" id="KW-1015">Disulfide bond</keyword>
<evidence type="ECO:0000256" key="13">
    <source>
        <dbReference type="ARBA" id="ARBA00023286"/>
    </source>
</evidence>
<keyword evidence="3" id="KW-0813">Transport</keyword>
<evidence type="ECO:0000256" key="1">
    <source>
        <dbReference type="ARBA" id="ARBA00004651"/>
    </source>
</evidence>